<organism evidence="4 5">
    <name type="scientific">Ruminococcus bicirculans</name>
    <name type="common">ex Wegman et al. 2014</name>
    <dbReference type="NCBI Taxonomy" id="1160721"/>
    <lineage>
        <taxon>Bacteria</taxon>
        <taxon>Bacillati</taxon>
        <taxon>Bacillota</taxon>
        <taxon>Clostridia</taxon>
        <taxon>Eubacteriales</taxon>
        <taxon>Oscillospiraceae</taxon>
        <taxon>Ruminococcus</taxon>
    </lineage>
</organism>
<gene>
    <name evidence="4" type="ORF">PNU62_11925</name>
</gene>
<dbReference type="GO" id="GO:0006515">
    <property type="term" value="P:protein quality control for misfolded or incompletely synthesized proteins"/>
    <property type="evidence" value="ECO:0007669"/>
    <property type="project" value="TreeGrafter"/>
</dbReference>
<dbReference type="PANTHER" id="PTHR10381">
    <property type="entry name" value="ATP-DEPENDENT CLP PROTEASE PROTEOLYTIC SUBUNIT"/>
    <property type="match status" value="1"/>
</dbReference>
<dbReference type="SUPFAM" id="SSF52096">
    <property type="entry name" value="ClpP/crotonase"/>
    <property type="match status" value="1"/>
</dbReference>
<feature type="transmembrane region" description="Helical" evidence="3">
    <location>
        <begin position="87"/>
        <end position="106"/>
    </location>
</feature>
<accession>A0AAW6E7J4</accession>
<sequence>MRSDLNRILESSRGIERINLDDHLLSERKIFLEGDISSENCTDIIKALMLMDGQADKEITLYINSPGGDCESGLALYDAIRMTRSKVRAVCVGLCASMGAVIYLAADQREILPHSRIMIHDPSFGKADFSGQKSKEIEEHLAGLNKMRETLASIIAERTGRTLEEIYEVTQYDSFYTAKEAVDFGLAHKIINTLI</sequence>
<dbReference type="PRINTS" id="PR00127">
    <property type="entry name" value="CLPPROTEASEP"/>
</dbReference>
<dbReference type="AlphaFoldDB" id="A0AAW6E7J4"/>
<dbReference type="Gene3D" id="3.90.226.10">
    <property type="entry name" value="2-enoyl-CoA Hydratase, Chain A, domain 1"/>
    <property type="match status" value="1"/>
</dbReference>
<keyword evidence="3" id="KW-0812">Transmembrane</keyword>
<keyword evidence="4" id="KW-0378">Hydrolase</keyword>
<dbReference type="GO" id="GO:0051117">
    <property type="term" value="F:ATPase binding"/>
    <property type="evidence" value="ECO:0007669"/>
    <property type="project" value="TreeGrafter"/>
</dbReference>
<comment type="caution">
    <text evidence="4">The sequence shown here is derived from an EMBL/GenBank/DDBJ whole genome shotgun (WGS) entry which is preliminary data.</text>
</comment>
<protein>
    <recommendedName>
        <fullName evidence="2">ATP-dependent Clp protease proteolytic subunit</fullName>
    </recommendedName>
</protein>
<dbReference type="GO" id="GO:0009368">
    <property type="term" value="C:endopeptidase Clp complex"/>
    <property type="evidence" value="ECO:0007669"/>
    <property type="project" value="TreeGrafter"/>
</dbReference>
<dbReference type="InterPro" id="IPR023562">
    <property type="entry name" value="ClpP/TepA"/>
</dbReference>
<dbReference type="RefSeq" id="WP_195388927.1">
    <property type="nucleotide sequence ID" value="NZ_JADNGL010000017.1"/>
</dbReference>
<dbReference type="InterPro" id="IPR029045">
    <property type="entry name" value="ClpP/crotonase-like_dom_sf"/>
</dbReference>
<dbReference type="PANTHER" id="PTHR10381:SF11">
    <property type="entry name" value="ATP-DEPENDENT CLP PROTEASE PROTEOLYTIC SUBUNIT, MITOCHONDRIAL"/>
    <property type="match status" value="1"/>
</dbReference>
<evidence type="ECO:0000256" key="1">
    <source>
        <dbReference type="ARBA" id="ARBA00007039"/>
    </source>
</evidence>
<reference evidence="4" key="1">
    <citation type="submission" date="2023-01" db="EMBL/GenBank/DDBJ databases">
        <title>Human gut microbiome strain richness.</title>
        <authorList>
            <person name="Chen-Liaw A."/>
        </authorList>
    </citation>
    <scope>NUCLEOTIDE SEQUENCE</scope>
    <source>
        <strain evidence="4">1001275st1_F4_1001275B_160808</strain>
    </source>
</reference>
<name>A0AAW6E7J4_9FIRM</name>
<evidence type="ECO:0000313" key="4">
    <source>
        <dbReference type="EMBL" id="MDB8745728.1"/>
    </source>
</evidence>
<evidence type="ECO:0000256" key="3">
    <source>
        <dbReference type="SAM" id="Phobius"/>
    </source>
</evidence>
<comment type="similarity">
    <text evidence="1 2">Belongs to the peptidase S14 family.</text>
</comment>
<dbReference type="Pfam" id="PF00574">
    <property type="entry name" value="CLP_protease"/>
    <property type="match status" value="1"/>
</dbReference>
<dbReference type="CDD" id="cd07017">
    <property type="entry name" value="S14_ClpP_2"/>
    <property type="match status" value="1"/>
</dbReference>
<dbReference type="GO" id="GO:0004176">
    <property type="term" value="F:ATP-dependent peptidase activity"/>
    <property type="evidence" value="ECO:0007669"/>
    <property type="project" value="InterPro"/>
</dbReference>
<dbReference type="GO" id="GO:0004252">
    <property type="term" value="F:serine-type endopeptidase activity"/>
    <property type="evidence" value="ECO:0007669"/>
    <property type="project" value="InterPro"/>
</dbReference>
<dbReference type="InterPro" id="IPR001907">
    <property type="entry name" value="ClpP"/>
</dbReference>
<keyword evidence="3" id="KW-1133">Transmembrane helix</keyword>
<dbReference type="EMBL" id="JAQMLV010000018">
    <property type="protein sequence ID" value="MDB8745728.1"/>
    <property type="molecule type" value="Genomic_DNA"/>
</dbReference>
<evidence type="ECO:0000256" key="2">
    <source>
        <dbReference type="RuleBase" id="RU003567"/>
    </source>
</evidence>
<dbReference type="Proteomes" id="UP001211015">
    <property type="component" value="Unassembled WGS sequence"/>
</dbReference>
<evidence type="ECO:0000313" key="5">
    <source>
        <dbReference type="Proteomes" id="UP001211015"/>
    </source>
</evidence>
<proteinExistence type="inferred from homology"/>
<keyword evidence="3" id="KW-0472">Membrane</keyword>
<keyword evidence="4" id="KW-0645">Protease</keyword>